<dbReference type="EMBL" id="CAJFDI010000003">
    <property type="protein sequence ID" value="CAD5221468.1"/>
    <property type="molecule type" value="Genomic_DNA"/>
</dbReference>
<dbReference type="WBParaSite" id="BXY_1631700.1">
    <property type="protein sequence ID" value="BXY_1631700.1"/>
    <property type="gene ID" value="BXY_1631700"/>
</dbReference>
<evidence type="ECO:0000256" key="1">
    <source>
        <dbReference type="SAM" id="MobiDB-lite"/>
    </source>
</evidence>
<feature type="compositionally biased region" description="Polar residues" evidence="1">
    <location>
        <begin position="30"/>
        <end position="40"/>
    </location>
</feature>
<reference evidence="2" key="2">
    <citation type="submission" date="2020-09" db="EMBL/GenBank/DDBJ databases">
        <authorList>
            <person name="Kikuchi T."/>
        </authorList>
    </citation>
    <scope>NUCLEOTIDE SEQUENCE</scope>
    <source>
        <strain evidence="2">Ka4C1</strain>
    </source>
</reference>
<dbReference type="Proteomes" id="UP000095284">
    <property type="component" value="Unplaced"/>
</dbReference>
<gene>
    <name evidence="2" type="ORF">BXYJ_LOCUS6694</name>
</gene>
<keyword evidence="4" id="KW-1185">Reference proteome</keyword>
<evidence type="ECO:0000313" key="4">
    <source>
        <dbReference type="Proteomes" id="UP000659654"/>
    </source>
</evidence>
<name>A0A1I7STE7_BURXY</name>
<evidence type="ECO:0000313" key="3">
    <source>
        <dbReference type="Proteomes" id="UP000095284"/>
    </source>
</evidence>
<sequence length="135" mass="15425">MLSDDDDCDQFDCYDSPGIHTDSVNVRPAMQTSSDRYQTLQRRRRKEITDQRVIPLTDSLIGAVGRPNQVRRDVEEDGEQQRESTDLTYASRIRILIGQSWRILSSNAARLLWEVDKVGKACAVGKGNEYRCSLF</sequence>
<reference evidence="5" key="1">
    <citation type="submission" date="2016-11" db="UniProtKB">
        <authorList>
            <consortium name="WormBaseParasite"/>
        </authorList>
    </citation>
    <scope>IDENTIFICATION</scope>
</reference>
<evidence type="ECO:0000313" key="2">
    <source>
        <dbReference type="EMBL" id="CAD5221468.1"/>
    </source>
</evidence>
<dbReference type="Proteomes" id="UP000659654">
    <property type="component" value="Unassembled WGS sequence"/>
</dbReference>
<accession>A0A1I7STE7</accession>
<dbReference type="Proteomes" id="UP000582659">
    <property type="component" value="Unassembled WGS sequence"/>
</dbReference>
<dbReference type="EMBL" id="CAJFCV020000003">
    <property type="protein sequence ID" value="CAG9108497.1"/>
    <property type="molecule type" value="Genomic_DNA"/>
</dbReference>
<dbReference type="OrthoDB" id="4405280at2759"/>
<organism evidence="3 5">
    <name type="scientific">Bursaphelenchus xylophilus</name>
    <name type="common">Pinewood nematode worm</name>
    <name type="synonym">Aphelenchoides xylophilus</name>
    <dbReference type="NCBI Taxonomy" id="6326"/>
    <lineage>
        <taxon>Eukaryota</taxon>
        <taxon>Metazoa</taxon>
        <taxon>Ecdysozoa</taxon>
        <taxon>Nematoda</taxon>
        <taxon>Chromadorea</taxon>
        <taxon>Rhabditida</taxon>
        <taxon>Tylenchina</taxon>
        <taxon>Tylenchomorpha</taxon>
        <taxon>Aphelenchoidea</taxon>
        <taxon>Aphelenchoididae</taxon>
        <taxon>Bursaphelenchus</taxon>
    </lineage>
</organism>
<protein>
    <submittedName>
        <fullName evidence="2">(pine wood nematode) hypothetical protein</fullName>
    </submittedName>
</protein>
<proteinExistence type="predicted"/>
<evidence type="ECO:0000313" key="5">
    <source>
        <dbReference type="WBParaSite" id="BXY_1631700.1"/>
    </source>
</evidence>
<dbReference type="AlphaFoldDB" id="A0A1I7STE7"/>
<feature type="region of interest" description="Disordered" evidence="1">
    <location>
        <begin position="22"/>
        <end position="44"/>
    </location>
</feature>